<evidence type="ECO:0000313" key="1">
    <source>
        <dbReference type="EMBL" id="XBM02225.1"/>
    </source>
</evidence>
<sequence length="73" mass="7898">MTHSPLWAGALSLVLIHAETGCNHAAQQAASLLAHLAEDEAMEYETRALCERASERLRNAAERTAMPAIARKA</sequence>
<dbReference type="AlphaFoldDB" id="A0AAU7FBV1"/>
<gene>
    <name evidence="1" type="ORF">ABHF33_08160</name>
</gene>
<protein>
    <submittedName>
        <fullName evidence="1">Uncharacterized protein</fullName>
    </submittedName>
</protein>
<dbReference type="EMBL" id="CP157355">
    <property type="protein sequence ID" value="XBM02225.1"/>
    <property type="molecule type" value="Genomic_DNA"/>
</dbReference>
<dbReference type="KEGG" id="cmav:ABHF33_08160"/>
<organism evidence="1">
    <name type="scientific">Chitinibacter mangrovi</name>
    <dbReference type="NCBI Taxonomy" id="3153927"/>
    <lineage>
        <taxon>Bacteria</taxon>
        <taxon>Pseudomonadati</taxon>
        <taxon>Pseudomonadota</taxon>
        <taxon>Betaproteobacteria</taxon>
        <taxon>Neisseriales</taxon>
        <taxon>Chitinibacteraceae</taxon>
        <taxon>Chitinibacter</taxon>
    </lineage>
</organism>
<proteinExistence type="predicted"/>
<dbReference type="RefSeq" id="WP_348946500.1">
    <property type="nucleotide sequence ID" value="NZ_CP157355.1"/>
</dbReference>
<accession>A0AAU7FBV1</accession>
<reference evidence="1" key="1">
    <citation type="submission" date="2024-05" db="EMBL/GenBank/DDBJ databases">
        <authorList>
            <person name="Yang L."/>
            <person name="Pan L."/>
        </authorList>
    </citation>
    <scope>NUCLEOTIDE SEQUENCE</scope>
    <source>
        <strain evidence="1">FCG-7</strain>
    </source>
</reference>
<name>A0AAU7FBV1_9NEIS</name>